<dbReference type="Pfam" id="PF05424">
    <property type="entry name" value="Duffy_binding"/>
    <property type="match status" value="4"/>
</dbReference>
<feature type="domain" description="Cysteine-rich interdomain region 1 gamma" evidence="6">
    <location>
        <begin position="1348"/>
        <end position="1401"/>
    </location>
</feature>
<dbReference type="Proteomes" id="UP000054289">
    <property type="component" value="Unassembled WGS sequence"/>
</dbReference>
<dbReference type="InterPro" id="IPR042202">
    <property type="entry name" value="Duffy-ag-bd_sf"/>
</dbReference>
<feature type="domain" description="Duffy-antigen binding" evidence="3">
    <location>
        <begin position="897"/>
        <end position="1103"/>
    </location>
</feature>
<feature type="domain" description="Plasmodium falciparum erythrocyte membrane protein-1 N-terminal segment" evidence="5">
    <location>
        <begin position="1"/>
        <end position="29"/>
    </location>
</feature>
<dbReference type="Pfam" id="PF22672">
    <property type="entry name" value="DBL_C"/>
    <property type="match status" value="3"/>
</dbReference>
<evidence type="ECO:0000313" key="8">
    <source>
        <dbReference type="EMBL" id="KOB63144.1"/>
    </source>
</evidence>
<feature type="region of interest" description="Disordered" evidence="1">
    <location>
        <begin position="1556"/>
        <end position="1586"/>
    </location>
</feature>
<feature type="domain" description="Duffy-antigen binding" evidence="3">
    <location>
        <begin position="2075"/>
        <end position="2253"/>
    </location>
</feature>
<protein>
    <submittedName>
        <fullName evidence="8">PfEMP1</fullName>
    </submittedName>
</protein>
<feature type="compositionally biased region" description="Low complexity" evidence="1">
    <location>
        <begin position="2526"/>
        <end position="2542"/>
    </location>
</feature>
<dbReference type="InterPro" id="IPR004258">
    <property type="entry name" value="DBL"/>
</dbReference>
<feature type="compositionally biased region" description="Polar residues" evidence="1">
    <location>
        <begin position="2543"/>
        <end position="2557"/>
    </location>
</feature>
<feature type="region of interest" description="Disordered" evidence="1">
    <location>
        <begin position="882"/>
        <end position="946"/>
    </location>
</feature>
<reference evidence="8 9" key="1">
    <citation type="submission" date="2006-03" db="EMBL/GenBank/DDBJ databases">
        <title>Annotation of Plasmodium falciparum HB3.</title>
        <authorList>
            <consortium name="The Broad Institute Genome Sequencing Platform"/>
            <person name="Volkman S.K."/>
            <person name="Neafsey D.E."/>
            <person name="Dash A.P."/>
            <person name="Chitnis C.E."/>
            <person name="Hartl D.L."/>
            <person name="Young S.K."/>
            <person name="Zeng Q."/>
            <person name="Koehrsen M."/>
            <person name="Alvarado L."/>
            <person name="Berlin A."/>
            <person name="Borenstein D."/>
            <person name="Chapman S.B."/>
            <person name="Chen Z."/>
            <person name="Engels R."/>
            <person name="Freedman E."/>
            <person name="Gellesch M."/>
            <person name="Goldberg J."/>
            <person name="Griggs A."/>
            <person name="Gujja S."/>
            <person name="Heilman E.R."/>
            <person name="Heiman D.I."/>
            <person name="Howarth C."/>
            <person name="Jen D."/>
            <person name="Larson L."/>
            <person name="Mehta T."/>
            <person name="Neiman D."/>
            <person name="Park D."/>
            <person name="Pearson M."/>
            <person name="Roberts A."/>
            <person name="Saif S."/>
            <person name="Shea T."/>
            <person name="Shenoy N."/>
            <person name="Sisk P."/>
            <person name="Stolte C."/>
            <person name="Sykes S."/>
            <person name="Walk T."/>
            <person name="White J."/>
            <person name="Yandava C."/>
            <person name="Haas B."/>
            <person name="Henn M.R."/>
            <person name="Nusbaum C."/>
            <person name="Birren B."/>
        </authorList>
    </citation>
    <scope>NUCLEOTIDE SEQUENCE [LARGE SCALE GENOMIC DNA]</scope>
    <source>
        <strain evidence="8">HB3</strain>
    </source>
</reference>
<sequence>MIGETVQKKVHDAAKNCIDDLKGSLSKARYPNDKSPEGSTENNPCKLQYDYNTNVTEGFGQEYPCKDRPDVRFSDTEGAQCDKSKIKDNKGKSEGACAPYRRSSLCDHHLSYMNAGKTNTTDNLLLEVCLAALHEGDSLKHYSEKLNLTYSDSRSQLCTELARSFADIGDIVRGRDLYLGGNKKEKNRRDDLEDKLKKIFGKIKGNNSKLKSLTDDQIREYWWELNRETVWKAITCNAQGNTYFRATCIDGQSGAQARNKCTCNNGDVPTYFDYVPQYLRWFEEWAEDFCRKKKKKVENLEQQCRGKSEEGEPRYCDRNGFDCERTKYKKGYFVIDKGCNTCSVWCRLYESWIDNQKKEFLKQKKKCENEISGKPRQKRDAGSSGSSSDDNGYEKKFYDILKNDGYGKVDKFLDLLSKEEVCKKFSEDEGKIDFTKHDNKNNDQKGTFYRSKYCEECPLCGVKKKSNGGSGNQWEEKDTNQCTSGNLYTISTSANPIDINVLSFGDKREDRETKLNKFCAEKNGGGGVGGRGGGGGSGTGGRGDSGTSDSKELYQEWKCYKGEDVEIDGEDEDYEHDYHSEVENAGGLCILENKNKTSDNDPKEFQKTFNNFFYFWIVRFLNDSMYWRDKINNCIEKAKKGKCQNDCEKLCGCFKEWIGKKKTEWGQIKTHFDTQKGFDKADISSQLGFNLRMTADFVLKTVLKLDELFNNIKSGYGDVKELKGINKILEEEKQKSQAEVGADNQNNTTIDKLLKHEGEEAGECLKTHKEKCEKKAKPESVARSEDNQPALPDPTVNPDENADDDAEEDEEEEENEVAETAVEGEGSVPQEEGSTTTTPEVKPACEIVDELFKDTNKFSDACKLKYGPGGKEKFPNWKCVTPSGDEKSGGKDGATGGLCIPPRRRRLYVTPLTKLTGGDGTTQSSQPKEAGAPQVSPSATSSGSQSDPLLTAFVESAAVETFFLWHKYKMEKKKEKEEAQENVYIPTDENDEEQNKLQKSGKIPPDFLRLMFYTLGDYRDICVGNTDIVVEALSSSEKEKMNKIQQKIKDIVEKLNGDTPGQQPSDKRTALWGDFAQYIWNGMIYALTYNTDSGGKDKTPTHNDTVKGALWDSDKNTPQNTQYQYNTVKLDDTSGAKTSNAPLLTDFISRPPYFRYLEEWGQHFCKTRKRMLKDIIYECRNRDRGGHKYCSGDGYDCEKIKPENYENISDLDCRDCYKQCRKYRKWIDKKFEEYNNQKSKYDGELQKLPKDNNCSGGDNKKFCTEIQKHTTAGSFLAALKHCKHGQTGGEQGNEEYDKNKIDFEHPEKTFNPSTYCKACPIYGVTCNSGGRGGCTPKTKNDKNITGDSTVIDIILDDAATNDTDNELHEKCKDYGLYTNLKKQEWKCQKMSDGVHQCKLNNAADSEYYDDKMEFNVFLQRWIKDFLEYYYKSKNKINLCAKDENLCIQECAGKCECVQKWVKKKKEEWNQIKDHFKKENRDPGYDIQYIVKSFFEKDPFFSAFINAIKVDKDIEGFGNVGECHKDECYRDIIRDIKHDFITQLIENLEKKIHRCKTQHATKPEKPCVDPSTLTRTHPDDTDTPPDEPLDDYYIQQPKICPPPMTCVERAAKQLRSQSQSKIPNNSKLKANGIELSSICNKIKRDNDKMQDSSCDFDKTYKTSIESLNNPCYNNGKKRLNIEESWKCINTKKIGKSLCIPPRREGICIDDLKRVTSYSINDSSDLLKLIQKLAKTEADDIITKILQNNACHDFQICDALKYSFADLADIIRGREFWQRGTDYERIKSRLRRIFENIYNIMDPEEKSKYKDRVNYYELRSDWWDANRKHIWNAMTCNAPDAAKFLKKNEIGSTTTSSKLNCGHNTEPPDYDYIPQPFRWMQEWSESFCKLLNEQIKKFETECADCKNNGVSCKDDKTGEKCEKCKNQCEKYKKLIHNWKLGFDKYKEAYKEIYNNNAKISSEEYVKNFLEKLKAQCPGKDSADKYIDEATHCTKYKFSNSENKNHNNYAFKSPPKEYERACECEAPDPLDQCPHTVESKLTCTKLSITSECWKKYYNNDLDSWDSTSVEDFTGKNKGVLVPPRRRYLCLRNITSNLSSIKSKEDFKKKLIEAAFNEAYSLSEKYKDQEKAFPALKYSFADYGDIVRGTDLISSTPMKNLKTKLNDFFTTDGINNVRNNRDKWWNENKTRVWHAMVCGYQKSNDYKSINASWCTLPDEDKTHQFMRWFREWTESFCNYRKKLYDIMVNNCNEARCDKTTGKVDLSECTKACTEYENYVSKKKNEYFSQKQKYDKDFKDSYNNKDAPNYFKYNFFVNNYDCLFDNFKDENNWKNPYDSFDDTKNKEKCECIQSITTIVPKEKDVHPKQDEKPKPLPPPPPVQPPQADEPFDPTILQTTIPFGVALALGSIAFLFLKKKTKSSVGNLFQILQIPKSDYDIPTKLSPNRYIPYTSGKYRGKRYIYLEGDSGTDSGYTDHYSDITSSSESEYEELDINDIYVPGSPKYKTLIEVVLEPSGNNTTASGKNTTASGKNTTASGNNTTASDTQNDIQNDGIPSSKITDNEWNTLKDEFISNMLQSEQNTEPNMLGYNVDNNTNPKTLHVSMDEKPFITSIHDRDLYTGEEISYNINMSTNSMDDRQYVSNNVYSGIDLINDSLSGNKHIDIYDELLKRKENELFGTNHTKKNTSTNSVAKNTNSDPILNQINLFHTWLDRHRDMCEKWENHHERLAKLKEEWENDTSTSGNTHPSDSNKTLNTDVSIQIHMDNPKPINEFSNMDTILEDLEKYNEPYYDVQDDIYYDVHDHDTSTVDSNNMDVPSKVQIEMDINTKLVKEKYPIADVWDI</sequence>
<feature type="region of interest" description="Disordered" evidence="1">
    <location>
        <begin position="2357"/>
        <end position="2385"/>
    </location>
</feature>
<feature type="region of interest" description="Disordered" evidence="1">
    <location>
        <begin position="769"/>
        <end position="842"/>
    </location>
</feature>
<dbReference type="Gene3D" id="1.20.58.1930">
    <property type="match status" value="1"/>
</dbReference>
<feature type="domain" description="Plasmodium falciparum erythrocyte membrane protein 1 acidic terminal segment" evidence="4">
    <location>
        <begin position="2394"/>
        <end position="2840"/>
    </location>
</feature>
<feature type="region of interest" description="Disordered" evidence="1">
    <location>
        <begin position="526"/>
        <end position="549"/>
    </location>
</feature>
<feature type="region of interest" description="Disordered" evidence="1">
    <location>
        <begin position="24"/>
        <end position="46"/>
    </location>
</feature>
<dbReference type="InterPro" id="IPR029210">
    <property type="entry name" value="PfEMP1_NTS"/>
</dbReference>
<feature type="domain" description="Duffy-binding-like" evidence="7">
    <location>
        <begin position="1159"/>
        <end position="1313"/>
    </location>
</feature>
<dbReference type="Gene3D" id="1.20.1310.20">
    <property type="entry name" value="Duffy-antigen binding domain"/>
    <property type="match status" value="4"/>
</dbReference>
<feature type="compositionally biased region" description="Basic and acidic residues" evidence="1">
    <location>
        <begin position="2357"/>
        <end position="2369"/>
    </location>
</feature>
<feature type="domain" description="Duffy-antigen binding" evidence="3">
    <location>
        <begin position="95"/>
        <end position="280"/>
    </location>
</feature>
<feature type="compositionally biased region" description="Polar residues" evidence="1">
    <location>
        <begin position="935"/>
        <end position="946"/>
    </location>
</feature>
<feature type="domain" description="Duffy-antigen binding" evidence="3">
    <location>
        <begin position="1696"/>
        <end position="1876"/>
    </location>
</feature>
<dbReference type="FunFam" id="1.20.58.830:FF:000003">
    <property type="entry name" value="Erythrocyte membrane protein 1, PfEMP1"/>
    <property type="match status" value="1"/>
</dbReference>
<dbReference type="Pfam" id="PF15447">
    <property type="entry name" value="NTS"/>
    <property type="match status" value="1"/>
</dbReference>
<feature type="region of interest" description="Disordered" evidence="1">
    <location>
        <begin position="2512"/>
        <end position="2557"/>
    </location>
</feature>
<evidence type="ECO:0000259" key="7">
    <source>
        <dbReference type="Pfam" id="PF22672"/>
    </source>
</evidence>
<evidence type="ECO:0000259" key="4">
    <source>
        <dbReference type="Pfam" id="PF15445"/>
    </source>
</evidence>
<dbReference type="GO" id="GO:0016020">
    <property type="term" value="C:membrane"/>
    <property type="evidence" value="ECO:0007669"/>
    <property type="project" value="InterPro"/>
</dbReference>
<reference evidence="9" key="2">
    <citation type="submission" date="2006-03" db="EMBL/GenBank/DDBJ databases">
        <title>The genome sequence of the Plasmodium falciparum HB3.</title>
        <authorList>
            <consortium name="The Broad Institute Genome Sequencing Platform"/>
            <person name="Birren B."/>
            <person name="Lander E."/>
            <person name="Galagan J."/>
            <person name="Nusbaum C."/>
            <person name="Devon K."/>
            <person name="Henn M."/>
            <person name="Jaffe D."/>
            <person name="Butler J."/>
            <person name="Alvarez P."/>
            <person name="Gnerre S."/>
            <person name="Grabherr M."/>
            <person name="Kleber M."/>
            <person name="Mauceli E."/>
            <person name="Brockman W."/>
            <person name="MacCallum I.A."/>
            <person name="Rounsley S."/>
            <person name="Young S."/>
            <person name="LaButti K."/>
            <person name="Pushparaj V."/>
            <person name="DeCaprio D."/>
            <person name="Crawford M."/>
            <person name="Koehrsen M."/>
            <person name="Engels R."/>
            <person name="Montgomery P."/>
            <person name="Pearson M."/>
            <person name="Howarth C."/>
            <person name="Larson L."/>
            <person name="Luoma S."/>
            <person name="White J."/>
            <person name="Kodira C."/>
            <person name="Zeng Q."/>
            <person name="Oleary S."/>
            <person name="Yandava C."/>
            <person name="Alvarado L."/>
            <person name="Wirth D."/>
            <person name="Volkman S."/>
            <person name="Hartl D."/>
        </authorList>
    </citation>
    <scope>NUCLEOTIDE SEQUENCE [LARGE SCALE GENOMIC DNA]</scope>
</reference>
<evidence type="ECO:0000259" key="3">
    <source>
        <dbReference type="Pfam" id="PF05424"/>
    </source>
</evidence>
<evidence type="ECO:0000259" key="6">
    <source>
        <dbReference type="Pfam" id="PF18562"/>
    </source>
</evidence>
<feature type="compositionally biased region" description="Polar residues" evidence="1">
    <location>
        <begin position="2735"/>
        <end position="2750"/>
    </location>
</feature>
<feature type="domain" description="Duffy-binding-like" evidence="7">
    <location>
        <begin position="1880"/>
        <end position="2017"/>
    </location>
</feature>
<feature type="compositionally biased region" description="Gly residues" evidence="1">
    <location>
        <begin position="526"/>
        <end position="544"/>
    </location>
</feature>
<feature type="domain" description="Duffy-binding-like" evidence="2">
    <location>
        <begin position="612"/>
        <end position="772"/>
    </location>
</feature>
<feature type="compositionally biased region" description="Polar residues" evidence="1">
    <location>
        <begin position="2512"/>
        <end position="2525"/>
    </location>
</feature>
<name>A0A0L7KJT3_PLAFX</name>
<dbReference type="InterPro" id="IPR041480">
    <property type="entry name" value="CIDR1_gamma"/>
</dbReference>
<dbReference type="InterPro" id="IPR029211">
    <property type="entry name" value="PfEMP1_ATS"/>
</dbReference>
<evidence type="ECO:0000256" key="1">
    <source>
        <dbReference type="SAM" id="MobiDB-lite"/>
    </source>
</evidence>
<dbReference type="SUPFAM" id="SSF140924">
    <property type="entry name" value="Duffy binding domain-like"/>
    <property type="match status" value="6"/>
</dbReference>
<dbReference type="InterPro" id="IPR008602">
    <property type="entry name" value="Duffy-antigen-binding"/>
</dbReference>
<feature type="domain" description="Duffy-binding-like" evidence="7">
    <location>
        <begin position="284"/>
        <end position="450"/>
    </location>
</feature>
<feature type="region of interest" description="Disordered" evidence="1">
    <location>
        <begin position="2731"/>
        <end position="2750"/>
    </location>
</feature>
<evidence type="ECO:0000313" key="9">
    <source>
        <dbReference type="Proteomes" id="UP000054289"/>
    </source>
</evidence>
<dbReference type="Pfam" id="PF15445">
    <property type="entry name" value="ATS"/>
    <property type="match status" value="1"/>
</dbReference>
<dbReference type="FunFam" id="1.10.1900.40:FF:000002">
    <property type="entry name" value="Erythrocyte membrane protein 1, PfEMP1"/>
    <property type="match status" value="1"/>
</dbReference>
<dbReference type="Pfam" id="PF18562">
    <property type="entry name" value="CIDR1_gamma"/>
    <property type="match status" value="1"/>
</dbReference>
<feature type="region of interest" description="Disordered" evidence="1">
    <location>
        <begin position="976"/>
        <end position="1000"/>
    </location>
</feature>
<dbReference type="Pfam" id="PF03011">
    <property type="entry name" value="PFEMP"/>
    <property type="match status" value="2"/>
</dbReference>
<dbReference type="Gene3D" id="1.20.58.830">
    <property type="match status" value="5"/>
</dbReference>
<dbReference type="KEGG" id="pfh:PFHG_04928"/>
<organism evidence="8 9">
    <name type="scientific">Plasmodium falciparum (isolate HB3)</name>
    <dbReference type="NCBI Taxonomy" id="137071"/>
    <lineage>
        <taxon>Eukaryota</taxon>
        <taxon>Sar</taxon>
        <taxon>Alveolata</taxon>
        <taxon>Apicomplexa</taxon>
        <taxon>Aconoidasida</taxon>
        <taxon>Haemosporida</taxon>
        <taxon>Plasmodiidae</taxon>
        <taxon>Plasmodium</taxon>
        <taxon>Plasmodium (Laverania)</taxon>
    </lineage>
</organism>
<feature type="compositionally biased region" description="Acidic residues" evidence="1">
    <location>
        <begin position="800"/>
        <end position="817"/>
    </location>
</feature>
<accession>A0A0L7KJT3</accession>
<dbReference type="InterPro" id="IPR054595">
    <property type="entry name" value="DBL_C"/>
</dbReference>
<proteinExistence type="predicted"/>
<evidence type="ECO:0000259" key="5">
    <source>
        <dbReference type="Pfam" id="PF15447"/>
    </source>
</evidence>
<dbReference type="EMBL" id="CH672143">
    <property type="protein sequence ID" value="KOB63144.1"/>
    <property type="molecule type" value="Genomic_DNA"/>
</dbReference>
<feature type="compositionally biased region" description="Polar residues" evidence="1">
    <location>
        <begin position="37"/>
        <end position="46"/>
    </location>
</feature>
<evidence type="ECO:0000259" key="2">
    <source>
        <dbReference type="Pfam" id="PF03011"/>
    </source>
</evidence>
<gene>
    <name evidence="8" type="ORF">PFHG_04928</name>
</gene>
<dbReference type="Gene3D" id="1.10.1900.40">
    <property type="entry name" value="Acidic terminal segments, variant surface antigen of PfEMP1"/>
    <property type="match status" value="2"/>
</dbReference>
<dbReference type="FunFam" id="1.10.1900.40:FF:000003">
    <property type="entry name" value="Erythrocyte membrane protein 1"/>
    <property type="match status" value="1"/>
</dbReference>
<feature type="compositionally biased region" description="Basic and acidic residues" evidence="1">
    <location>
        <begin position="769"/>
        <end position="786"/>
    </location>
</feature>
<dbReference type="GO" id="GO:0046789">
    <property type="term" value="F:host cell surface receptor binding"/>
    <property type="evidence" value="ECO:0007669"/>
    <property type="project" value="InterPro"/>
</dbReference>
<dbReference type="FunFam" id="1.20.58.830:FF:000002">
    <property type="entry name" value="Erythrocyte membrane protein 1, PfEMP1"/>
    <property type="match status" value="1"/>
</dbReference>
<feature type="domain" description="Duffy-binding-like" evidence="2">
    <location>
        <begin position="1417"/>
        <end position="1561"/>
    </location>
</feature>
<dbReference type="InterPro" id="IPR044932">
    <property type="entry name" value="PfEMP1_ATS_sf"/>
</dbReference>
<feature type="compositionally biased region" description="Pro residues" evidence="1">
    <location>
        <begin position="2370"/>
        <end position="2379"/>
    </location>
</feature>